<feature type="domain" description="Terminase large subunit-like endonuclease" evidence="2">
    <location>
        <begin position="251"/>
        <end position="541"/>
    </location>
</feature>
<dbReference type="Proteomes" id="UP000001921">
    <property type="component" value="Chromosome"/>
</dbReference>
<dbReference type="Pfam" id="PF20441">
    <property type="entry name" value="TerL_nuclease"/>
    <property type="match status" value="1"/>
</dbReference>
<proteinExistence type="predicted"/>
<dbReference type="AlphaFoldDB" id="A5TX33"/>
<dbReference type="GeneID" id="45635636"/>
<dbReference type="eggNOG" id="COG4626">
    <property type="taxonomic scope" value="Bacteria"/>
</dbReference>
<reference evidence="3" key="2">
    <citation type="submission" date="2007-05" db="EMBL/GenBank/DDBJ databases">
        <title>Genome sequence of Fusobacterium nucleatum subspecies polymorphum - a genetically tractable Fusobacterium.</title>
        <authorList>
            <person name="Karpathy S.E."/>
            <person name="Xiang Q."/>
            <person name="Gioia J."/>
            <person name="Jiang H."/>
            <person name="Liu Y."/>
            <person name="Petrosino J.F."/>
            <person name="Yerrapragada S."/>
            <person name="Fox G.E."/>
            <person name="Kinder Haake S."/>
            <person name="Weinstock G.M."/>
            <person name="Highlander S.K."/>
        </authorList>
    </citation>
    <scope>NUCLEOTIDE SEQUENCE [LARGE SCALE GENOMIC DNA]</scope>
    <source>
        <strain evidence="3">ATCC 10953</strain>
    </source>
</reference>
<dbReference type="InterPro" id="IPR046462">
    <property type="entry name" value="TerL_nuclease"/>
</dbReference>
<dbReference type="PANTHER" id="PTHR41287">
    <property type="match status" value="1"/>
</dbReference>
<dbReference type="HOGENOM" id="CLU_026632_6_2_0"/>
<evidence type="ECO:0000259" key="2">
    <source>
        <dbReference type="Pfam" id="PF20441"/>
    </source>
</evidence>
<gene>
    <name evidence="3" type="ORF">FNP_1685</name>
</gene>
<organism evidence="3">
    <name type="scientific">Fusobacterium polymorphum ATCC 10953</name>
    <dbReference type="NCBI Taxonomy" id="393480"/>
    <lineage>
        <taxon>Bacteria</taxon>
        <taxon>Fusobacteriati</taxon>
        <taxon>Fusobacteriota</taxon>
        <taxon>Fusobacteriia</taxon>
        <taxon>Fusobacteriales</taxon>
        <taxon>Fusobacteriaceae</taxon>
        <taxon>Fusobacterium</taxon>
    </lineage>
</organism>
<accession>A5TX33</accession>
<dbReference type="Gene3D" id="3.40.50.300">
    <property type="entry name" value="P-loop containing nucleotide triphosphate hydrolases"/>
    <property type="match status" value="1"/>
</dbReference>
<sequence length="574" mass="65340">MIDRTTAYAKMVVSGKKITGRKEYLACKRHLDDLKNKKFDYKFDVDEAEFAINFANSLIMKDGRELKTRGFQEFIIGSLHGWKKKKTGDRRFREAYLQVGRRNGKSFLSGIESTLFSTTIGIKERIFCAATKQDQANIVWDEIRNFIESDKDLSELFKVKEHNRTIQNIVTGSVIKALSKDTKGMDGFGNILAICDELHAHPNNQIYKLLLDGQADVDNALTLAITTAGFNLNSFCYEHYKFCEKILEGVIQKDTLFIFICEMDKDDDIWDWRNWLKANPYHLYEEDGITPNKKKIEIITQKAIDAKEKGGAELTNFLTKQLNRWVTTGTGQYINLEKLENCGSDLTLADMQGKSCYLGFDLSKGGDLTSIALIFPLEDGKIYVYSHSFMPELRLEEHKKTDDVPYQTWVNRGLLTLTSGAFGTKTDYKYIISHLKEIIEKYDLTILECGYDAHNAGSFLSDLDFLGCDLTEVKQSAKSLNDATVDFALSIDAKQVMYDKKNELLKWSIGNATTTMNSFGEIKIDKQLKKKRIDPVDAIIDGWKIMLLNKETNINNDELVENWLNSFGKGGGNE</sequence>
<dbReference type="Pfam" id="PF03354">
    <property type="entry name" value="TerL_ATPase"/>
    <property type="match status" value="1"/>
</dbReference>
<protein>
    <submittedName>
        <fullName evidence="3">Possible bacteriophage terminase large subunit</fullName>
    </submittedName>
</protein>
<dbReference type="RefSeq" id="WP_005898266.1">
    <property type="nucleotide sequence ID" value="NZ_CM000440.1"/>
</dbReference>
<dbReference type="EMBL" id="CM000440">
    <property type="protein sequence ID" value="EDK89458.1"/>
    <property type="molecule type" value="Genomic_DNA"/>
</dbReference>
<dbReference type="InterPro" id="IPR046461">
    <property type="entry name" value="TerL_ATPase"/>
</dbReference>
<evidence type="ECO:0000313" key="3">
    <source>
        <dbReference type="EMBL" id="EDK89458.1"/>
    </source>
</evidence>
<evidence type="ECO:0000259" key="1">
    <source>
        <dbReference type="Pfam" id="PF03354"/>
    </source>
</evidence>
<name>A5TX33_FUSNP</name>
<dbReference type="GO" id="GO:0004519">
    <property type="term" value="F:endonuclease activity"/>
    <property type="evidence" value="ECO:0007669"/>
    <property type="project" value="InterPro"/>
</dbReference>
<dbReference type="PANTHER" id="PTHR41287:SF1">
    <property type="entry name" value="PROTEIN YMFN"/>
    <property type="match status" value="1"/>
</dbReference>
<reference evidence="3" key="1">
    <citation type="submission" date="2006-07" db="EMBL/GenBank/DDBJ databases">
        <authorList>
            <person name="Qin X."/>
            <person name="Weinstock G.M."/>
        </authorList>
    </citation>
    <scope>NUCLEOTIDE SEQUENCE [LARGE SCALE GENOMIC DNA]</scope>
    <source>
        <strain evidence="3">ATCC 10953</strain>
    </source>
</reference>
<dbReference type="InterPro" id="IPR027417">
    <property type="entry name" value="P-loop_NTPase"/>
</dbReference>
<dbReference type="InterPro" id="IPR005021">
    <property type="entry name" value="Terminase_largesu-like"/>
</dbReference>
<feature type="domain" description="Terminase large subunit-like ATPase" evidence="1">
    <location>
        <begin position="71"/>
        <end position="244"/>
    </location>
</feature>